<sequence>MPSADAPVTVIPVSQKDWESYRDLRLEMLLDAPEAFWSQHSQVVDRTEEQWRQAAGGMPSLQARDAQGTALGTLTVAPRGPGPESEKDPSHGPGDVMVLAVYVRPRARGRGVGDQLLRAAEQLAVEQFDAQRLLLHVSELNEPARALYARHGYRPTGQTIDHPRLAGVKELELAKPLR</sequence>
<reference evidence="5 6" key="1">
    <citation type="submission" date="2019-09" db="EMBL/GenBank/DDBJ databases">
        <title>Serinicoccus pratensis sp. nov., isolated from meadow soil.</title>
        <authorList>
            <person name="Zhang W."/>
        </authorList>
    </citation>
    <scope>NUCLEOTIDE SEQUENCE [LARGE SCALE GENOMIC DNA]</scope>
    <source>
        <strain evidence="5 6">W204</strain>
    </source>
</reference>
<dbReference type="PANTHER" id="PTHR43877">
    <property type="entry name" value="AMINOALKYLPHOSPHONATE N-ACETYLTRANSFERASE-RELATED-RELATED"/>
    <property type="match status" value="1"/>
</dbReference>
<dbReference type="AlphaFoldDB" id="A0A5J6V2N3"/>
<feature type="region of interest" description="Disordered" evidence="3">
    <location>
        <begin position="73"/>
        <end position="94"/>
    </location>
</feature>
<evidence type="ECO:0000313" key="6">
    <source>
        <dbReference type="Proteomes" id="UP000326546"/>
    </source>
</evidence>
<dbReference type="Gene3D" id="3.40.630.30">
    <property type="match status" value="1"/>
</dbReference>
<dbReference type="Pfam" id="PF00583">
    <property type="entry name" value="Acetyltransf_1"/>
    <property type="match status" value="1"/>
</dbReference>
<dbReference type="GO" id="GO:0016747">
    <property type="term" value="F:acyltransferase activity, transferring groups other than amino-acyl groups"/>
    <property type="evidence" value="ECO:0007669"/>
    <property type="project" value="InterPro"/>
</dbReference>
<keyword evidence="2" id="KW-0012">Acyltransferase</keyword>
<evidence type="ECO:0000256" key="1">
    <source>
        <dbReference type="ARBA" id="ARBA00022679"/>
    </source>
</evidence>
<dbReference type="InterPro" id="IPR016181">
    <property type="entry name" value="Acyl_CoA_acyltransferase"/>
</dbReference>
<name>A0A5J6V2N3_9MICO</name>
<keyword evidence="1 5" id="KW-0808">Transferase</keyword>
<evidence type="ECO:0000256" key="2">
    <source>
        <dbReference type="ARBA" id="ARBA00023315"/>
    </source>
</evidence>
<dbReference type="OrthoDB" id="9799092at2"/>
<dbReference type="PROSITE" id="PS51186">
    <property type="entry name" value="GNAT"/>
    <property type="match status" value="1"/>
</dbReference>
<dbReference type="KEGG" id="serw:FY030_04840"/>
<gene>
    <name evidence="5" type="ORF">FY030_04840</name>
</gene>
<dbReference type="PANTHER" id="PTHR43877:SF2">
    <property type="entry name" value="AMINOALKYLPHOSPHONATE N-ACETYLTRANSFERASE-RELATED"/>
    <property type="match status" value="1"/>
</dbReference>
<dbReference type="Proteomes" id="UP000326546">
    <property type="component" value="Chromosome"/>
</dbReference>
<evidence type="ECO:0000313" key="5">
    <source>
        <dbReference type="EMBL" id="QFG68129.1"/>
    </source>
</evidence>
<protein>
    <submittedName>
        <fullName evidence="5">GNAT family N-acetyltransferase</fullName>
    </submittedName>
</protein>
<accession>A0A5J6V2N3</accession>
<proteinExistence type="predicted"/>
<dbReference type="RefSeq" id="WP_158060518.1">
    <property type="nucleotide sequence ID" value="NZ_CP044427.1"/>
</dbReference>
<keyword evidence="6" id="KW-1185">Reference proteome</keyword>
<feature type="domain" description="N-acetyltransferase" evidence="4">
    <location>
        <begin position="8"/>
        <end position="178"/>
    </location>
</feature>
<dbReference type="CDD" id="cd04301">
    <property type="entry name" value="NAT_SF"/>
    <property type="match status" value="1"/>
</dbReference>
<evidence type="ECO:0000256" key="3">
    <source>
        <dbReference type="SAM" id="MobiDB-lite"/>
    </source>
</evidence>
<dbReference type="InterPro" id="IPR050832">
    <property type="entry name" value="Bact_Acetyltransf"/>
</dbReference>
<evidence type="ECO:0000259" key="4">
    <source>
        <dbReference type="PROSITE" id="PS51186"/>
    </source>
</evidence>
<organism evidence="5 6">
    <name type="scientific">Ornithinimicrobium pratense</name>
    <dbReference type="NCBI Taxonomy" id="2593973"/>
    <lineage>
        <taxon>Bacteria</taxon>
        <taxon>Bacillati</taxon>
        <taxon>Actinomycetota</taxon>
        <taxon>Actinomycetes</taxon>
        <taxon>Micrococcales</taxon>
        <taxon>Ornithinimicrobiaceae</taxon>
        <taxon>Ornithinimicrobium</taxon>
    </lineage>
</organism>
<dbReference type="InterPro" id="IPR000182">
    <property type="entry name" value="GNAT_dom"/>
</dbReference>
<dbReference type="EMBL" id="CP044427">
    <property type="protein sequence ID" value="QFG68129.1"/>
    <property type="molecule type" value="Genomic_DNA"/>
</dbReference>
<dbReference type="SUPFAM" id="SSF55729">
    <property type="entry name" value="Acyl-CoA N-acyltransferases (Nat)"/>
    <property type="match status" value="1"/>
</dbReference>